<proteinExistence type="predicted"/>
<dbReference type="CDD" id="cd17226">
    <property type="entry name" value="RA_ARAP1"/>
    <property type="match status" value="1"/>
</dbReference>
<dbReference type="InterPro" id="IPR001849">
    <property type="entry name" value="PH_domain"/>
</dbReference>
<dbReference type="Pfam" id="PF00169">
    <property type="entry name" value="PH"/>
    <property type="match status" value="2"/>
</dbReference>
<dbReference type="GO" id="GO:0008360">
    <property type="term" value="P:regulation of cell shape"/>
    <property type="evidence" value="ECO:0007669"/>
    <property type="project" value="TreeGrafter"/>
</dbReference>
<dbReference type="SUPFAM" id="SSF50729">
    <property type="entry name" value="PH domain-like"/>
    <property type="match status" value="3"/>
</dbReference>
<dbReference type="Gene3D" id="3.10.20.90">
    <property type="entry name" value="Phosphatidylinositol 3-kinase Catalytic Subunit, Chain A, domain 1"/>
    <property type="match status" value="1"/>
</dbReference>
<dbReference type="InterPro" id="IPR011993">
    <property type="entry name" value="PH-like_dom_sf"/>
</dbReference>
<feature type="domain" description="Ras-associating" evidence="3">
    <location>
        <begin position="381"/>
        <end position="470"/>
    </location>
</feature>
<evidence type="ECO:0000313" key="6">
    <source>
        <dbReference type="Proteomes" id="UP000233140"/>
    </source>
</evidence>
<keyword evidence="1" id="KW-0343">GTPase activation</keyword>
<dbReference type="FunFam" id="2.30.29.30:FF:000170">
    <property type="entry name" value="Arf-GAP with Rho-GAP domain, ANK repeat and PH domain-containing protein 1"/>
    <property type="match status" value="1"/>
</dbReference>
<dbReference type="Proteomes" id="UP000233140">
    <property type="component" value="Unassembled WGS sequence"/>
</dbReference>
<keyword evidence="6" id="KW-1185">Reference proteome</keyword>
<dbReference type="Gene3D" id="1.10.555.10">
    <property type="entry name" value="Rho GTPase activation protein"/>
    <property type="match status" value="2"/>
</dbReference>
<organism evidence="5 6">
    <name type="scientific">Mandrillus leucophaeus</name>
    <name type="common">Drill</name>
    <name type="synonym">Papio leucophaeus</name>
    <dbReference type="NCBI Taxonomy" id="9568"/>
    <lineage>
        <taxon>Eukaryota</taxon>
        <taxon>Metazoa</taxon>
        <taxon>Chordata</taxon>
        <taxon>Craniata</taxon>
        <taxon>Vertebrata</taxon>
        <taxon>Euteleostomi</taxon>
        <taxon>Mammalia</taxon>
        <taxon>Eutheria</taxon>
        <taxon>Euarchontoglires</taxon>
        <taxon>Primates</taxon>
        <taxon>Haplorrhini</taxon>
        <taxon>Catarrhini</taxon>
        <taxon>Cercopithecidae</taxon>
        <taxon>Cercopithecinae</taxon>
        <taxon>Mandrillus</taxon>
    </lineage>
</organism>
<dbReference type="GO" id="GO:0005547">
    <property type="term" value="F:phosphatidylinositol-3,4,5-trisphosphate binding"/>
    <property type="evidence" value="ECO:0007669"/>
    <property type="project" value="TreeGrafter"/>
</dbReference>
<protein>
    <submittedName>
        <fullName evidence="5">ArfGAP with RhoGAP domain, ankyrin repeat and PH domain 1</fullName>
    </submittedName>
</protein>
<dbReference type="InterPro" id="IPR000198">
    <property type="entry name" value="RhoGAP_dom"/>
</dbReference>
<feature type="domain" description="PH" evidence="2">
    <location>
        <begin position="1"/>
        <end position="84"/>
    </location>
</feature>
<dbReference type="SUPFAM" id="SSF48350">
    <property type="entry name" value="GTPase activation domain, GAP"/>
    <property type="match status" value="1"/>
</dbReference>
<dbReference type="InterPro" id="IPR008936">
    <property type="entry name" value="Rho_GTPase_activation_prot"/>
</dbReference>
<dbReference type="CDD" id="cd13257">
    <property type="entry name" value="PH4_ARAP"/>
    <property type="match status" value="1"/>
</dbReference>
<dbReference type="PANTHER" id="PTHR45899">
    <property type="entry name" value="RHO GTPASE ACTIVATING PROTEIN AT 15B, ISOFORM C"/>
    <property type="match status" value="1"/>
</dbReference>
<dbReference type="InterPro" id="IPR052227">
    <property type="entry name" value="Arf-Rho-GAP_ANK-PH_domain"/>
</dbReference>
<reference evidence="5" key="1">
    <citation type="submission" date="2025-08" db="UniProtKB">
        <authorList>
            <consortium name="Ensembl"/>
        </authorList>
    </citation>
    <scope>IDENTIFICATION</scope>
</reference>
<dbReference type="SMART" id="SM00233">
    <property type="entry name" value="PH"/>
    <property type="match status" value="3"/>
</dbReference>
<sequence length="666" mass="76197">LEFSRRWCVLSDGVLSYYENERAVTPNGEIRASEIVCLAVPLPDTHGFEHTFEVYTEGERLYLFGLESMEQAHEWVKCIAKAFVPPLAEDLLARDFERLGRLPYKAGLSLQRAQEGWFSLSGSELRAVFPEGPCEEPLQLRKLQELSIQGDSENQVLVLVERRRTLYIQGERRLDFMGWLGAIQKAAASMGDTLSEQQLGDSDIPVIVYRCVDYITQCGLTSEGIYRKCGQTSKTQRLLESLRQDARSVHLKEGEQHVDDVSSALKRFLRDLPDGLFTRAQRLAWLEASGGPCSPPVLDLVQCFSDTNQMNVHNLAIVFGPTLFQTDGQDYKAGRVVEDLINHYVVVFSVDEEELRKQREEITAIVKMRVAGTASGTQHAGDFICTVYLEEKKAETEQHVKIPASMTAEELTLEILDRRNVGIREKDYWTCFEVNEREEAERPLHFAEKVLPILHGLGTDSHLVVKKHQAMEAMLLYLASRVSDTKHGMMKFREDRSLLGLGLPSGGFHDRYFILNSSCLRLYKEVRSHRPEKEWPVKSLRVYLGVKKKLRPPTCWGFTVVHETEKHEKQQWYLCCDTQMELREWFATFLFVQHDGLVWPSEPSRVSRAVPEVRLGSVSLIPLRGSENEMRRSVAAFTADPLSVPSRCLRNWRYMAGDWNWFPESC</sequence>
<dbReference type="Ensembl" id="ENSMLET00000032738.1">
    <property type="protein sequence ID" value="ENSMLEP00000009337.1"/>
    <property type="gene ID" value="ENSMLEG00000028377.1"/>
</dbReference>
<evidence type="ECO:0000259" key="2">
    <source>
        <dbReference type="PROSITE" id="PS50003"/>
    </source>
</evidence>
<evidence type="ECO:0000313" key="5">
    <source>
        <dbReference type="Ensembl" id="ENSMLEP00000009337.1"/>
    </source>
</evidence>
<evidence type="ECO:0000259" key="4">
    <source>
        <dbReference type="PROSITE" id="PS50238"/>
    </source>
</evidence>
<gene>
    <name evidence="5" type="primary">ARAP1</name>
</gene>
<name>A0A2K5Y195_MANLE</name>
<dbReference type="GeneTree" id="ENSGT00940000157424"/>
<dbReference type="FunFam" id="3.10.20.90:FF:000136">
    <property type="entry name" value="Arf-GAP with Rho-GAP domain, ANK repeat and PH domain-containing protein 1"/>
    <property type="match status" value="1"/>
</dbReference>
<dbReference type="FunFam" id="2.30.29.30:FF:000173">
    <property type="entry name" value="Arf-GAP with Rho-GAP domain, ANK repeat and PH domain-containing protein 1"/>
    <property type="match status" value="1"/>
</dbReference>
<dbReference type="InterPro" id="IPR000159">
    <property type="entry name" value="RA_dom"/>
</dbReference>
<dbReference type="PROSITE" id="PS50003">
    <property type="entry name" value="PH_DOMAIN"/>
    <property type="match status" value="2"/>
</dbReference>
<dbReference type="PROSITE" id="PS50238">
    <property type="entry name" value="RHOGAP"/>
    <property type="match status" value="1"/>
</dbReference>
<evidence type="ECO:0000256" key="1">
    <source>
        <dbReference type="ARBA" id="ARBA00022468"/>
    </source>
</evidence>
<dbReference type="AlphaFoldDB" id="A0A2K5Y195"/>
<dbReference type="GO" id="GO:0005886">
    <property type="term" value="C:plasma membrane"/>
    <property type="evidence" value="ECO:0007669"/>
    <property type="project" value="TreeGrafter"/>
</dbReference>
<dbReference type="CDD" id="cd13259">
    <property type="entry name" value="PH5_ARAP"/>
    <property type="match status" value="1"/>
</dbReference>
<dbReference type="PANTHER" id="PTHR45899:SF3">
    <property type="entry name" value="ARF-GAP WITH RHO-GAP DOMAIN, ANK REPEAT AND PH DOMAIN-CONTAINING PROTEIN 1"/>
    <property type="match status" value="1"/>
</dbReference>
<feature type="domain" description="PH" evidence="2">
    <location>
        <begin position="483"/>
        <end position="594"/>
    </location>
</feature>
<dbReference type="GO" id="GO:0005802">
    <property type="term" value="C:trans-Golgi network"/>
    <property type="evidence" value="ECO:0007669"/>
    <property type="project" value="TreeGrafter"/>
</dbReference>
<feature type="domain" description="Rho-GAP" evidence="4">
    <location>
        <begin position="188"/>
        <end position="414"/>
    </location>
</feature>
<dbReference type="Pfam" id="PF00620">
    <property type="entry name" value="RhoGAP"/>
    <property type="match status" value="2"/>
</dbReference>
<reference evidence="5" key="2">
    <citation type="submission" date="2025-09" db="UniProtKB">
        <authorList>
            <consortium name="Ensembl"/>
        </authorList>
    </citation>
    <scope>IDENTIFICATION</scope>
</reference>
<dbReference type="Pfam" id="PF00788">
    <property type="entry name" value="RA"/>
    <property type="match status" value="1"/>
</dbReference>
<dbReference type="GO" id="GO:0005096">
    <property type="term" value="F:GTPase activator activity"/>
    <property type="evidence" value="ECO:0007669"/>
    <property type="project" value="UniProtKB-KW"/>
</dbReference>
<dbReference type="GO" id="GO:0007165">
    <property type="term" value="P:signal transduction"/>
    <property type="evidence" value="ECO:0007669"/>
    <property type="project" value="InterPro"/>
</dbReference>
<accession>A0A2K5Y195</accession>
<evidence type="ECO:0000259" key="3">
    <source>
        <dbReference type="PROSITE" id="PS50200"/>
    </source>
</evidence>
<dbReference type="Gene3D" id="2.30.29.30">
    <property type="entry name" value="Pleckstrin-homology domain (PH domain)/Phosphotyrosine-binding domain (PTB)"/>
    <property type="match status" value="2"/>
</dbReference>
<dbReference type="PROSITE" id="PS50200">
    <property type="entry name" value="RA"/>
    <property type="match status" value="1"/>
</dbReference>
<dbReference type="SMART" id="SM00324">
    <property type="entry name" value="RhoGAP"/>
    <property type="match status" value="1"/>
</dbReference>